<protein>
    <recommendedName>
        <fullName evidence="3">Lipoprotein</fullName>
    </recommendedName>
</protein>
<comment type="caution">
    <text evidence="1">The sequence shown here is derived from an EMBL/GenBank/DDBJ whole genome shotgun (WGS) entry which is preliminary data.</text>
</comment>
<dbReference type="AlphaFoldDB" id="A0A2M7QB53"/>
<accession>A0A2M7QB53</accession>
<name>A0A2M7QB53_9BACT</name>
<proteinExistence type="predicted"/>
<gene>
    <name evidence="1" type="ORF">COY93_02240</name>
</gene>
<dbReference type="EMBL" id="PFLC01000027">
    <property type="protein sequence ID" value="PIY62793.1"/>
    <property type="molecule type" value="Genomic_DNA"/>
</dbReference>
<dbReference type="Proteomes" id="UP000230973">
    <property type="component" value="Unassembled WGS sequence"/>
</dbReference>
<evidence type="ECO:0000313" key="1">
    <source>
        <dbReference type="EMBL" id="PIY62793.1"/>
    </source>
</evidence>
<organism evidence="1 2">
    <name type="scientific">Candidatus Uhrbacteria bacterium CG_4_10_14_0_8_um_filter_58_22</name>
    <dbReference type="NCBI Taxonomy" id="1975029"/>
    <lineage>
        <taxon>Bacteria</taxon>
        <taxon>Candidatus Uhriibacteriota</taxon>
    </lineage>
</organism>
<reference evidence="2" key="1">
    <citation type="submission" date="2017-09" db="EMBL/GenBank/DDBJ databases">
        <title>Depth-based differentiation of microbial function through sediment-hosted aquifers and enrichment of novel symbionts in the deep terrestrial subsurface.</title>
        <authorList>
            <person name="Probst A.J."/>
            <person name="Ladd B."/>
            <person name="Jarett J.K."/>
            <person name="Geller-Mcgrath D.E."/>
            <person name="Sieber C.M.K."/>
            <person name="Emerson J.B."/>
            <person name="Anantharaman K."/>
            <person name="Thomas B.C."/>
            <person name="Malmstrom R."/>
            <person name="Stieglmeier M."/>
            <person name="Klingl A."/>
            <person name="Woyke T."/>
            <person name="Ryan C.M."/>
            <person name="Banfield J.F."/>
        </authorList>
    </citation>
    <scope>NUCLEOTIDE SEQUENCE [LARGE SCALE GENOMIC DNA]</scope>
</reference>
<dbReference type="PROSITE" id="PS51257">
    <property type="entry name" value="PROKAR_LIPOPROTEIN"/>
    <property type="match status" value="1"/>
</dbReference>
<evidence type="ECO:0008006" key="3">
    <source>
        <dbReference type="Google" id="ProtNLM"/>
    </source>
</evidence>
<evidence type="ECO:0000313" key="2">
    <source>
        <dbReference type="Proteomes" id="UP000230973"/>
    </source>
</evidence>
<sequence>MGSFLKAAIAAVVLVVVLSGCNDSHNRNALLYERNDAYDYLDRRVDLTVRSLDSTRATRAHLAAVGLPRTSGILADVDAILLAAEVGRNLLLVQRQNVGQIQSQDEAQAVRETADDLTDAVQCALRTVNVSVGLIVDRRTNGTQIDRLFCAEQVRHDHPLWPGGPAAQMPAQREILLQRQLELAEGTVSYLYEAYLLPAEQP</sequence>